<evidence type="ECO:0000313" key="2">
    <source>
        <dbReference type="EMBL" id="KAK6353368.1"/>
    </source>
</evidence>
<feature type="region of interest" description="Disordered" evidence="1">
    <location>
        <begin position="1"/>
        <end position="23"/>
    </location>
</feature>
<name>A0AAV9V4D5_9PEZI</name>
<feature type="compositionally biased region" description="Low complexity" evidence="1">
    <location>
        <begin position="13"/>
        <end position="23"/>
    </location>
</feature>
<reference evidence="2 3" key="1">
    <citation type="submission" date="2019-10" db="EMBL/GenBank/DDBJ databases">
        <authorList>
            <person name="Palmer J.M."/>
        </authorList>
    </citation>
    <scope>NUCLEOTIDE SEQUENCE [LARGE SCALE GENOMIC DNA]</scope>
    <source>
        <strain evidence="2 3">TWF696</strain>
    </source>
</reference>
<keyword evidence="3" id="KW-1185">Reference proteome</keyword>
<protein>
    <submittedName>
        <fullName evidence="2">Uncharacterized protein</fullName>
    </submittedName>
</protein>
<dbReference type="Proteomes" id="UP001375240">
    <property type="component" value="Unassembled WGS sequence"/>
</dbReference>
<accession>A0AAV9V4D5</accession>
<sequence>MAPKRAQGAGTSAPPAIRQQARPAQPSLLTQGYRFVTSPETSSMVTSLAVFAVAVTVLHSSLAEALVPAF</sequence>
<dbReference type="EMBL" id="JAVHNQ010000003">
    <property type="protein sequence ID" value="KAK6353368.1"/>
    <property type="molecule type" value="Genomic_DNA"/>
</dbReference>
<gene>
    <name evidence="2" type="ORF">TWF696_005336</name>
</gene>
<organism evidence="2 3">
    <name type="scientific">Orbilia brochopaga</name>
    <dbReference type="NCBI Taxonomy" id="3140254"/>
    <lineage>
        <taxon>Eukaryota</taxon>
        <taxon>Fungi</taxon>
        <taxon>Dikarya</taxon>
        <taxon>Ascomycota</taxon>
        <taxon>Pezizomycotina</taxon>
        <taxon>Orbiliomycetes</taxon>
        <taxon>Orbiliales</taxon>
        <taxon>Orbiliaceae</taxon>
        <taxon>Orbilia</taxon>
    </lineage>
</organism>
<proteinExistence type="predicted"/>
<dbReference type="AlphaFoldDB" id="A0AAV9V4D5"/>
<comment type="caution">
    <text evidence="2">The sequence shown here is derived from an EMBL/GenBank/DDBJ whole genome shotgun (WGS) entry which is preliminary data.</text>
</comment>
<evidence type="ECO:0000313" key="3">
    <source>
        <dbReference type="Proteomes" id="UP001375240"/>
    </source>
</evidence>
<evidence type="ECO:0000256" key="1">
    <source>
        <dbReference type="SAM" id="MobiDB-lite"/>
    </source>
</evidence>